<comment type="caution">
    <text evidence="1">The sequence shown here is derived from an EMBL/GenBank/DDBJ whole genome shotgun (WGS) entry which is preliminary data.</text>
</comment>
<organism evidence="1 2">
    <name type="scientific">Elysia crispata</name>
    <name type="common">lettuce slug</name>
    <dbReference type="NCBI Taxonomy" id="231223"/>
    <lineage>
        <taxon>Eukaryota</taxon>
        <taxon>Metazoa</taxon>
        <taxon>Spiralia</taxon>
        <taxon>Lophotrochozoa</taxon>
        <taxon>Mollusca</taxon>
        <taxon>Gastropoda</taxon>
        <taxon>Heterobranchia</taxon>
        <taxon>Euthyneura</taxon>
        <taxon>Panpulmonata</taxon>
        <taxon>Sacoglossa</taxon>
        <taxon>Placobranchoidea</taxon>
        <taxon>Plakobranchidae</taxon>
        <taxon>Elysia</taxon>
    </lineage>
</organism>
<proteinExistence type="predicted"/>
<dbReference type="Proteomes" id="UP001283361">
    <property type="component" value="Unassembled WGS sequence"/>
</dbReference>
<gene>
    <name evidence="1" type="ORF">RRG08_033747</name>
</gene>
<evidence type="ECO:0000313" key="2">
    <source>
        <dbReference type="Proteomes" id="UP001283361"/>
    </source>
</evidence>
<evidence type="ECO:0000313" key="1">
    <source>
        <dbReference type="EMBL" id="KAK3783490.1"/>
    </source>
</evidence>
<accession>A0AAE1A9J1</accession>
<name>A0AAE1A9J1_9GAST</name>
<dbReference type="AlphaFoldDB" id="A0AAE1A9J1"/>
<keyword evidence="2" id="KW-1185">Reference proteome</keyword>
<reference evidence="1" key="1">
    <citation type="journal article" date="2023" name="G3 (Bethesda)">
        <title>A reference genome for the long-term kleptoplast-retaining sea slug Elysia crispata morphotype clarki.</title>
        <authorList>
            <person name="Eastman K.E."/>
            <person name="Pendleton A.L."/>
            <person name="Shaikh M.A."/>
            <person name="Suttiyut T."/>
            <person name="Ogas R."/>
            <person name="Tomko P."/>
            <person name="Gavelis G."/>
            <person name="Widhalm J.R."/>
            <person name="Wisecaver J.H."/>
        </authorList>
    </citation>
    <scope>NUCLEOTIDE SEQUENCE</scope>
    <source>
        <strain evidence="1">ECLA1</strain>
    </source>
</reference>
<protein>
    <submittedName>
        <fullName evidence="1">Uncharacterized protein</fullName>
    </submittedName>
</protein>
<dbReference type="EMBL" id="JAWDGP010002410">
    <property type="protein sequence ID" value="KAK3783490.1"/>
    <property type="molecule type" value="Genomic_DNA"/>
</dbReference>
<sequence length="94" mass="10571">MTMTKGEAPTVRFGVKMDLASVWLYHWWRLTPLADTFSAIFPGPVSLALLSPLTGPPNSIIPSIKPRQYPAKGTLWALNAERWTLSNEKFCLRL</sequence>